<dbReference type="Proteomes" id="UP001159405">
    <property type="component" value="Unassembled WGS sequence"/>
</dbReference>
<name>A0ABN8MUW9_9CNID</name>
<evidence type="ECO:0000259" key="6">
    <source>
        <dbReference type="PROSITE" id="PS50022"/>
    </source>
</evidence>
<feature type="compositionally biased region" description="Polar residues" evidence="4">
    <location>
        <begin position="320"/>
        <end position="330"/>
    </location>
</feature>
<dbReference type="InterPro" id="IPR003961">
    <property type="entry name" value="FN3_dom"/>
</dbReference>
<dbReference type="InterPro" id="IPR000421">
    <property type="entry name" value="FA58C"/>
</dbReference>
<protein>
    <submittedName>
        <fullName evidence="9">Uncharacterized protein</fullName>
    </submittedName>
</protein>
<dbReference type="SMART" id="SM00231">
    <property type="entry name" value="FA58C"/>
    <property type="match status" value="3"/>
</dbReference>
<organism evidence="9 10">
    <name type="scientific">Porites lobata</name>
    <dbReference type="NCBI Taxonomy" id="104759"/>
    <lineage>
        <taxon>Eukaryota</taxon>
        <taxon>Metazoa</taxon>
        <taxon>Cnidaria</taxon>
        <taxon>Anthozoa</taxon>
        <taxon>Hexacorallia</taxon>
        <taxon>Scleractinia</taxon>
        <taxon>Fungiina</taxon>
        <taxon>Poritidae</taxon>
        <taxon>Porites</taxon>
    </lineage>
</organism>
<dbReference type="PROSITE" id="PS50022">
    <property type="entry name" value="FA58C_3"/>
    <property type="match status" value="3"/>
</dbReference>
<dbReference type="PROSITE" id="PS50835">
    <property type="entry name" value="IG_LIKE"/>
    <property type="match status" value="1"/>
</dbReference>
<dbReference type="InterPro" id="IPR007110">
    <property type="entry name" value="Ig-like_dom"/>
</dbReference>
<feature type="chain" id="PRO_5045084346" evidence="5">
    <location>
        <begin position="21"/>
        <end position="956"/>
    </location>
</feature>
<feature type="non-terminal residue" evidence="9">
    <location>
        <position position="1"/>
    </location>
</feature>
<feature type="signal peptide" evidence="5">
    <location>
        <begin position="1"/>
        <end position="20"/>
    </location>
</feature>
<feature type="domain" description="F5/8 type C" evidence="6">
    <location>
        <begin position="456"/>
        <end position="602"/>
    </location>
</feature>
<keyword evidence="10" id="KW-1185">Reference proteome</keyword>
<keyword evidence="2" id="KW-0106">Calcium</keyword>
<dbReference type="Gene3D" id="2.60.40.10">
    <property type="entry name" value="Immunoglobulins"/>
    <property type="match status" value="2"/>
</dbReference>
<feature type="domain" description="Fibronectin type-III" evidence="8">
    <location>
        <begin position="864"/>
        <end position="954"/>
    </location>
</feature>
<dbReference type="Pfam" id="PF00754">
    <property type="entry name" value="F5_F8_type_C"/>
    <property type="match status" value="3"/>
</dbReference>
<evidence type="ECO:0000259" key="7">
    <source>
        <dbReference type="PROSITE" id="PS50835"/>
    </source>
</evidence>
<dbReference type="CDD" id="cd00057">
    <property type="entry name" value="FA58C"/>
    <property type="match status" value="3"/>
</dbReference>
<evidence type="ECO:0000256" key="1">
    <source>
        <dbReference type="ARBA" id="ARBA00022723"/>
    </source>
</evidence>
<keyword evidence="5" id="KW-0732">Signal</keyword>
<dbReference type="Gene3D" id="2.60.120.260">
    <property type="entry name" value="Galactose-binding domain-like"/>
    <property type="match status" value="5"/>
</dbReference>
<reference evidence="9 10" key="1">
    <citation type="submission" date="2022-05" db="EMBL/GenBank/DDBJ databases">
        <authorList>
            <consortium name="Genoscope - CEA"/>
            <person name="William W."/>
        </authorList>
    </citation>
    <scope>NUCLEOTIDE SEQUENCE [LARGE SCALE GENOMIC DNA]</scope>
</reference>
<feature type="domain" description="Ig-like" evidence="7">
    <location>
        <begin position="754"/>
        <end position="850"/>
    </location>
</feature>
<dbReference type="SMART" id="SM00060">
    <property type="entry name" value="FN3"/>
    <property type="match status" value="1"/>
</dbReference>
<evidence type="ECO:0000313" key="9">
    <source>
        <dbReference type="EMBL" id="CAH3036495.1"/>
    </source>
</evidence>
<dbReference type="SMART" id="SM00607">
    <property type="entry name" value="FTP"/>
    <property type="match status" value="2"/>
</dbReference>
<accession>A0ABN8MUW9</accession>
<keyword evidence="1" id="KW-0479">Metal-binding</keyword>
<proteinExistence type="predicted"/>
<dbReference type="InterPro" id="IPR006585">
    <property type="entry name" value="FTP1"/>
</dbReference>
<dbReference type="PROSITE" id="PS01285">
    <property type="entry name" value="FA58C_1"/>
    <property type="match status" value="3"/>
</dbReference>
<dbReference type="CDD" id="cd00063">
    <property type="entry name" value="FN3"/>
    <property type="match status" value="1"/>
</dbReference>
<dbReference type="PANTHER" id="PTHR24543">
    <property type="entry name" value="MULTICOPPER OXIDASE-RELATED"/>
    <property type="match status" value="1"/>
</dbReference>
<dbReference type="InterPro" id="IPR036116">
    <property type="entry name" value="FN3_sf"/>
</dbReference>
<gene>
    <name evidence="9" type="ORF">PLOB_00031008</name>
</gene>
<dbReference type="SUPFAM" id="SSF49265">
    <property type="entry name" value="Fibronectin type III"/>
    <property type="match status" value="1"/>
</dbReference>
<feature type="region of interest" description="Disordered" evidence="4">
    <location>
        <begin position="320"/>
        <end position="347"/>
    </location>
</feature>
<comment type="caution">
    <text evidence="9">The sequence shown here is derived from an EMBL/GenBank/DDBJ whole genome shotgun (WGS) entry which is preliminary data.</text>
</comment>
<keyword evidence="3" id="KW-1015">Disulfide bond</keyword>
<sequence>FQCFILFCLASCEQVDVGVSWYIHDNQLKASSELNASTPAKNGRLKFVAGSSWCASTSDSSPYVQIDLRIPHIICAVSTQGNSQGSQWVESYTLQSSTDGATWTGYEEKGQVKVVETFNGNFDQNTVEKQILFSAFVARYLRFVVGSKHGGACLRVEVSGIPRSGVQSNIALFKPTSQSSTLSNSYASNAVDGKKDLHYTKCTRTNQESDPWWRVDLGRVEPVAEVNILNRGDCCGNRLNGAEMRVGNETANGGANNHLCADNIQIPTASSKTYVCRPKAYGRYLYIRIPGNDKALTLCEVEVYSLNQSNIALFKPATESSTWSTSNPASNAVDGNRSPDSSKCTHSRLQNNPWWRVDLGRVEPVAEVNIVNRDRLSVRLDGAELRVGSGGADNSLCANNIQIPAGSSKTYSCSPKAYGRYLYIRILRREFLTLCEVEVHSYLKSESKSTFLSSCCVLDPVGVSDSNVISDQRFSASSSRSGRSPSDGRLNGSNAWIPATNNDNNDFLQIDLGSLYFVCGVATQGNPNNDYWTKTYKIKTSLDNVVWTFYSEGGSEKIFTGNDDKNSIVRSELYEPLAAKFIRFYPVTFHSSKALRVEVYGSKQGCFESFKNERFQRRDFTITASSESNSHRAAYSHLYSTDGWCSSSPSLPQYLQADFNQIVSVTGVATQGDNKRDNRVTSFLIRYGYDGKTWISYRAGQHLTGNSDRNTIVVHWFAPPFAAQYVRIFPKTYTGAICMRMDLFGCKDFQVSLPLNIGLDDVRLIAEPSESVTLTCVASYSPRQPSGYSWSRDGTGLSDTTSSVTIPYNSASNIYSNSCARKLPSASEVQCNSTYKCSASLSGIQSRHLTTANVIVSLKKPGQPVVQVSPSDVKARSALVTWSYNPGADEMPVTAYNLEYRNSTCIDDISLGAVLRKQIINLKPYTAYSVRLIATSVLGKGLWSNFQNFNTKTASK</sequence>
<evidence type="ECO:0000256" key="5">
    <source>
        <dbReference type="SAM" id="SignalP"/>
    </source>
</evidence>
<dbReference type="PROSITE" id="PS50853">
    <property type="entry name" value="FN3"/>
    <property type="match status" value="1"/>
</dbReference>
<dbReference type="InterPro" id="IPR013783">
    <property type="entry name" value="Ig-like_fold"/>
</dbReference>
<dbReference type="SUPFAM" id="SSF49785">
    <property type="entry name" value="Galactose-binding domain-like"/>
    <property type="match status" value="5"/>
</dbReference>
<dbReference type="SUPFAM" id="SSF48726">
    <property type="entry name" value="Immunoglobulin"/>
    <property type="match status" value="1"/>
</dbReference>
<feature type="domain" description="F5/8 type C" evidence="6">
    <location>
        <begin position="12"/>
        <end position="161"/>
    </location>
</feature>
<feature type="compositionally biased region" description="Polar residues" evidence="4">
    <location>
        <begin position="338"/>
        <end position="347"/>
    </location>
</feature>
<evidence type="ECO:0000256" key="3">
    <source>
        <dbReference type="ARBA" id="ARBA00023157"/>
    </source>
</evidence>
<dbReference type="Pfam" id="PF22633">
    <property type="entry name" value="F5_F8_type_C_2"/>
    <property type="match status" value="2"/>
</dbReference>
<evidence type="ECO:0000256" key="4">
    <source>
        <dbReference type="SAM" id="MobiDB-lite"/>
    </source>
</evidence>
<dbReference type="InterPro" id="IPR036179">
    <property type="entry name" value="Ig-like_dom_sf"/>
</dbReference>
<dbReference type="Pfam" id="PF00041">
    <property type="entry name" value="fn3"/>
    <property type="match status" value="1"/>
</dbReference>
<dbReference type="EMBL" id="CALNXK010000004">
    <property type="protein sequence ID" value="CAH3036495.1"/>
    <property type="molecule type" value="Genomic_DNA"/>
</dbReference>
<dbReference type="InterPro" id="IPR008979">
    <property type="entry name" value="Galactose-bd-like_sf"/>
</dbReference>
<evidence type="ECO:0000259" key="8">
    <source>
        <dbReference type="PROSITE" id="PS50853"/>
    </source>
</evidence>
<evidence type="ECO:0000256" key="2">
    <source>
        <dbReference type="ARBA" id="ARBA00022837"/>
    </source>
</evidence>
<evidence type="ECO:0000313" key="10">
    <source>
        <dbReference type="Proteomes" id="UP001159405"/>
    </source>
</evidence>
<feature type="domain" description="F5/8 type C" evidence="6">
    <location>
        <begin position="606"/>
        <end position="746"/>
    </location>
</feature>